<evidence type="ECO:0000313" key="3">
    <source>
        <dbReference type="Proteomes" id="UP000288102"/>
    </source>
</evidence>
<name>A0A434A7E9_9FLAO</name>
<organism evidence="2 3">
    <name type="scientific">Flavobacterium cupreum</name>
    <dbReference type="NCBI Taxonomy" id="2133766"/>
    <lineage>
        <taxon>Bacteria</taxon>
        <taxon>Pseudomonadati</taxon>
        <taxon>Bacteroidota</taxon>
        <taxon>Flavobacteriia</taxon>
        <taxon>Flavobacteriales</taxon>
        <taxon>Flavobacteriaceae</taxon>
        <taxon>Flavobacterium</taxon>
    </lineage>
</organism>
<keyword evidence="1" id="KW-0732">Signal</keyword>
<evidence type="ECO:0000313" key="2">
    <source>
        <dbReference type="EMBL" id="RUT70267.1"/>
    </source>
</evidence>
<protein>
    <recommendedName>
        <fullName evidence="4">DUF333 domain-containing protein</fullName>
    </recommendedName>
</protein>
<accession>A0A434A7E9</accession>
<keyword evidence="3" id="KW-1185">Reference proteome</keyword>
<dbReference type="EMBL" id="QWDM01000006">
    <property type="protein sequence ID" value="RUT70267.1"/>
    <property type="molecule type" value="Genomic_DNA"/>
</dbReference>
<dbReference type="InterPro" id="IPR045391">
    <property type="entry name" value="DUF6520"/>
</dbReference>
<evidence type="ECO:0008006" key="4">
    <source>
        <dbReference type="Google" id="ProtNLM"/>
    </source>
</evidence>
<dbReference type="RefSeq" id="WP_127338356.1">
    <property type="nucleotide sequence ID" value="NZ_QWDM01000006.1"/>
</dbReference>
<evidence type="ECO:0000256" key="1">
    <source>
        <dbReference type="SAM" id="SignalP"/>
    </source>
</evidence>
<comment type="caution">
    <text evidence="2">The sequence shown here is derived from an EMBL/GenBank/DDBJ whole genome shotgun (WGS) entry which is preliminary data.</text>
</comment>
<sequence>MKTFKQILPAFAIMLALGGAFGTYAMNNSGGKGALTNFRGHIKNNPLGTSCTESIMCTDVNGPLCTVNGQPTGTQLWKKNDQNRCVDEIYKIQ</sequence>
<dbReference type="Pfam" id="PF20130">
    <property type="entry name" value="DUF6520"/>
    <property type="match status" value="1"/>
</dbReference>
<feature type="signal peptide" evidence="1">
    <location>
        <begin position="1"/>
        <end position="25"/>
    </location>
</feature>
<dbReference type="AlphaFoldDB" id="A0A434A7E9"/>
<reference evidence="3" key="1">
    <citation type="journal article" date="2019" name="Syst. Appl. Microbiol.">
        <title>Flavobacterium circumlabens sp. nov. and Flavobacterium cupreum sp. nov., two psychrotrophic species isolated from Antarctic environmental samples.</title>
        <authorList>
            <person name="Kralova S."/>
            <person name="Busse H.-J."/>
            <person name="Svec P."/>
            <person name="Maslanova I."/>
            <person name="Stankova E."/>
            <person name="Bartak M."/>
            <person name="Sedlacek I."/>
        </authorList>
    </citation>
    <scope>NUCLEOTIDE SEQUENCE [LARGE SCALE GENOMIC DNA]</scope>
    <source>
        <strain evidence="3">CCM 8825</strain>
    </source>
</reference>
<feature type="chain" id="PRO_5019478686" description="DUF333 domain-containing protein" evidence="1">
    <location>
        <begin position="26"/>
        <end position="93"/>
    </location>
</feature>
<dbReference type="OrthoDB" id="1361477at2"/>
<proteinExistence type="predicted"/>
<dbReference type="Proteomes" id="UP000288102">
    <property type="component" value="Unassembled WGS sequence"/>
</dbReference>
<gene>
    <name evidence="2" type="ORF">D0817_10630</name>
</gene>